<organism evidence="13 14">
    <name type="scientific">Angiostrongylus cantonensis</name>
    <name type="common">Rat lungworm</name>
    <dbReference type="NCBI Taxonomy" id="6313"/>
    <lineage>
        <taxon>Eukaryota</taxon>
        <taxon>Metazoa</taxon>
        <taxon>Ecdysozoa</taxon>
        <taxon>Nematoda</taxon>
        <taxon>Chromadorea</taxon>
        <taxon>Rhabditida</taxon>
        <taxon>Rhabditina</taxon>
        <taxon>Rhabditomorpha</taxon>
        <taxon>Strongyloidea</taxon>
        <taxon>Metastrongylidae</taxon>
        <taxon>Angiostrongylus</taxon>
    </lineage>
</organism>
<dbReference type="GO" id="GO:0050660">
    <property type="term" value="F:flavin adenine dinucleotide binding"/>
    <property type="evidence" value="ECO:0007669"/>
    <property type="project" value="InterPro"/>
</dbReference>
<feature type="domain" description="Acyl-CoA oxidase/dehydrogenase middle" evidence="11">
    <location>
        <begin position="202"/>
        <end position="277"/>
    </location>
</feature>
<feature type="domain" description="Acyl-CoA dehydrogenase/oxidase N-terminal" evidence="12">
    <location>
        <begin position="87"/>
        <end position="195"/>
    </location>
</feature>
<dbReference type="InterPro" id="IPR013786">
    <property type="entry name" value="AcylCoA_DH/ox_N"/>
</dbReference>
<dbReference type="SUPFAM" id="SSF56645">
    <property type="entry name" value="Acyl-CoA dehydrogenase NM domain-like"/>
    <property type="match status" value="1"/>
</dbReference>
<dbReference type="STRING" id="6313.A0A0K0DQW9"/>
<keyword evidence="13" id="KW-1185">Reference proteome</keyword>
<accession>A0A0K0DQW9</accession>
<dbReference type="Pfam" id="PF00441">
    <property type="entry name" value="Acyl-CoA_dh_1"/>
    <property type="match status" value="2"/>
</dbReference>
<evidence type="ECO:0000259" key="10">
    <source>
        <dbReference type="Pfam" id="PF00441"/>
    </source>
</evidence>
<evidence type="ECO:0000259" key="12">
    <source>
        <dbReference type="Pfam" id="PF02771"/>
    </source>
</evidence>
<dbReference type="GO" id="GO:0070991">
    <property type="term" value="F:medium-chain fatty acyl-CoA dehydrogenase activity"/>
    <property type="evidence" value="ECO:0007669"/>
    <property type="project" value="UniProtKB-EC"/>
</dbReference>
<dbReference type="WBParaSite" id="ACAC_0001415801-mRNA-1">
    <property type="protein sequence ID" value="ACAC_0001415801-mRNA-1"/>
    <property type="gene ID" value="ACAC_0001415801"/>
</dbReference>
<evidence type="ECO:0000313" key="14">
    <source>
        <dbReference type="WBParaSite" id="ACAC_0001415801-mRNA-1"/>
    </source>
</evidence>
<dbReference type="Gene3D" id="1.20.140.10">
    <property type="entry name" value="Butyryl-CoA Dehydrogenase, subunit A, domain 3"/>
    <property type="match status" value="2"/>
</dbReference>
<dbReference type="FunFam" id="1.20.140.10:FF:000011">
    <property type="entry name" value="Medium-chain specific acyl-CoA dehydrogenase, mitochondrial"/>
    <property type="match status" value="1"/>
</dbReference>
<dbReference type="InterPro" id="IPR006089">
    <property type="entry name" value="Acyl-CoA_DH_CS"/>
</dbReference>
<dbReference type="Proteomes" id="UP000035642">
    <property type="component" value="Unassembled WGS sequence"/>
</dbReference>
<dbReference type="SUPFAM" id="SSF47203">
    <property type="entry name" value="Acyl-CoA dehydrogenase C-terminal domain-like"/>
    <property type="match status" value="2"/>
</dbReference>
<dbReference type="Gene3D" id="1.10.540.10">
    <property type="entry name" value="Acyl-CoA dehydrogenase/oxidase, N-terminal domain"/>
    <property type="match status" value="1"/>
</dbReference>
<keyword evidence="4 9" id="KW-0285">Flavoprotein</keyword>
<evidence type="ECO:0000256" key="5">
    <source>
        <dbReference type="ARBA" id="ARBA00022827"/>
    </source>
</evidence>
<dbReference type="AlphaFoldDB" id="A0A0K0DQW9"/>
<evidence type="ECO:0000256" key="9">
    <source>
        <dbReference type="RuleBase" id="RU362125"/>
    </source>
</evidence>
<dbReference type="PANTHER" id="PTHR43884:SF12">
    <property type="entry name" value="ISOVALERYL-COA DEHYDROGENASE, MITOCHONDRIAL-RELATED"/>
    <property type="match status" value="1"/>
</dbReference>
<sequence>MTCNIFAVLVIVQEKRRGSYYSSIAKLFASDSTNQAATNAVQIFGGAGFNTEYPVEKLMRDAKIFQIYEGTSQAFLLFKIFFQDLSATQKEIQATALKFAREEILPVAAKYDESGDFPWVIVKKAHSLGLMNPQIPEQYGGPGMSSLETALIVEALSYGCTGVQLAIMGPSLGLAPVYIAGNEEQKMKYLGWLASEPILASYCVTEPGAGSDVSGVRTKAEKKGDEYVINGQKAWVTGGGYAKWFFTLARSDPNPKAPAGKAFTAFIIDGDTPGIVRDTRTITFEDVRVPASNVLGKPGEGFKVAMSAFDMTRPGVAAGAVGLSWRALDEAAKYALERKTFGTEIANHQAVQFMLADMAVNLELSRLATYRAAYDVDRQVRSSYFASIAKCFAADTANQAATNAVQIFGGNGFNSEYPVEKLMRDAKIYQIYEGTSQIQRIVIARMLLGYFQQNQTTRGI</sequence>
<evidence type="ECO:0000256" key="1">
    <source>
        <dbReference type="ARBA" id="ARBA00001974"/>
    </source>
</evidence>
<comment type="catalytic activity">
    <reaction evidence="7">
        <text>a medium-chain 2,3-saturated fatty acyl-CoA + oxidized [electron-transfer flavoprotein] + H(+) = a medium-chain (2E)-enoyl-CoA + reduced [electron-transfer flavoprotein]</text>
        <dbReference type="Rhea" id="RHEA:14477"/>
        <dbReference type="Rhea" id="RHEA-COMP:10685"/>
        <dbReference type="Rhea" id="RHEA-COMP:10686"/>
        <dbReference type="ChEBI" id="CHEBI:15378"/>
        <dbReference type="ChEBI" id="CHEBI:57692"/>
        <dbReference type="ChEBI" id="CHEBI:58307"/>
        <dbReference type="ChEBI" id="CHEBI:83723"/>
        <dbReference type="ChEBI" id="CHEBI:83726"/>
        <dbReference type="EC" id="1.3.8.7"/>
    </reaction>
</comment>
<dbReference type="InterPro" id="IPR036250">
    <property type="entry name" value="AcylCo_DH-like_C"/>
</dbReference>
<dbReference type="Pfam" id="PF02770">
    <property type="entry name" value="Acyl-CoA_dh_M"/>
    <property type="match status" value="1"/>
</dbReference>
<feature type="domain" description="Acyl-CoA dehydrogenase/oxidase C-terminal" evidence="10">
    <location>
        <begin position="299"/>
        <end position="447"/>
    </location>
</feature>
<evidence type="ECO:0000313" key="13">
    <source>
        <dbReference type="Proteomes" id="UP000035642"/>
    </source>
</evidence>
<dbReference type="Gene3D" id="2.40.110.10">
    <property type="entry name" value="Butyryl-CoA Dehydrogenase, subunit A, domain 2"/>
    <property type="match status" value="1"/>
</dbReference>
<feature type="domain" description="Acyl-CoA dehydrogenase/oxidase C-terminal" evidence="10">
    <location>
        <begin position="19"/>
        <end position="73"/>
    </location>
</feature>
<proteinExistence type="inferred from homology"/>
<protein>
    <submittedName>
        <fullName evidence="14">Medium-chain specific acyl-CoA dehydrogenase, mitochondrial</fullName>
    </submittedName>
</protein>
<evidence type="ECO:0000256" key="8">
    <source>
        <dbReference type="ARBA" id="ARBA00059733"/>
    </source>
</evidence>
<dbReference type="Pfam" id="PF02771">
    <property type="entry name" value="Acyl-CoA_dh_N"/>
    <property type="match status" value="1"/>
</dbReference>
<evidence type="ECO:0000256" key="4">
    <source>
        <dbReference type="ARBA" id="ARBA00022630"/>
    </source>
</evidence>
<comment type="subunit">
    <text evidence="3">Homotetramer.</text>
</comment>
<evidence type="ECO:0000256" key="2">
    <source>
        <dbReference type="ARBA" id="ARBA00009347"/>
    </source>
</evidence>
<dbReference type="InterPro" id="IPR009100">
    <property type="entry name" value="AcylCoA_DH/oxidase_NM_dom_sf"/>
</dbReference>
<comment type="cofactor">
    <cofactor evidence="1 9">
        <name>FAD</name>
        <dbReference type="ChEBI" id="CHEBI:57692"/>
    </cofactor>
</comment>
<keyword evidence="5 9" id="KW-0274">FAD</keyword>
<reference evidence="14" key="2">
    <citation type="submission" date="2017-02" db="UniProtKB">
        <authorList>
            <consortium name="WormBaseParasite"/>
        </authorList>
    </citation>
    <scope>IDENTIFICATION</scope>
</reference>
<evidence type="ECO:0000259" key="11">
    <source>
        <dbReference type="Pfam" id="PF02770"/>
    </source>
</evidence>
<dbReference type="PANTHER" id="PTHR43884">
    <property type="entry name" value="ACYL-COA DEHYDROGENASE"/>
    <property type="match status" value="1"/>
</dbReference>
<comment type="similarity">
    <text evidence="2 9">Belongs to the acyl-CoA dehydrogenase family.</text>
</comment>
<evidence type="ECO:0000256" key="3">
    <source>
        <dbReference type="ARBA" id="ARBA00011881"/>
    </source>
</evidence>
<dbReference type="InterPro" id="IPR006091">
    <property type="entry name" value="Acyl-CoA_Oxase/DH_mid-dom"/>
</dbReference>
<dbReference type="PROSITE" id="PS00072">
    <property type="entry name" value="ACYL_COA_DH_1"/>
    <property type="match status" value="1"/>
</dbReference>
<keyword evidence="6 9" id="KW-0560">Oxidoreductase</keyword>
<evidence type="ECO:0000256" key="7">
    <source>
        <dbReference type="ARBA" id="ARBA00047882"/>
    </source>
</evidence>
<name>A0A0K0DQW9_ANGCA</name>
<dbReference type="PROSITE" id="PS00073">
    <property type="entry name" value="ACYL_COA_DH_2"/>
    <property type="match status" value="2"/>
</dbReference>
<dbReference type="InterPro" id="IPR046373">
    <property type="entry name" value="Acyl-CoA_Oxase/DH_mid-dom_sf"/>
</dbReference>
<evidence type="ECO:0000256" key="6">
    <source>
        <dbReference type="ARBA" id="ARBA00023002"/>
    </source>
</evidence>
<comment type="function">
    <text evidence="8">This enzyme is specific for acyl chain lengths of 4 to 16.</text>
</comment>
<reference evidence="13" key="1">
    <citation type="submission" date="2012-09" db="EMBL/GenBank/DDBJ databases">
        <authorList>
            <person name="Martin A.A."/>
        </authorList>
    </citation>
    <scope>NUCLEOTIDE SEQUENCE</scope>
</reference>
<dbReference type="InterPro" id="IPR037069">
    <property type="entry name" value="AcylCoA_DH/ox_N_sf"/>
</dbReference>
<dbReference type="FunFam" id="1.10.540.10:FF:000010">
    <property type="entry name" value="Medium-chain specific acyl-CoA dehydrogenase, mitochondrial"/>
    <property type="match status" value="1"/>
</dbReference>
<dbReference type="InterPro" id="IPR009075">
    <property type="entry name" value="AcylCo_DH/oxidase_C"/>
</dbReference>